<reference evidence="5 6" key="1">
    <citation type="submission" date="2018-03" db="EMBL/GenBank/DDBJ databases">
        <title>Genomic Encyclopedia of Archaeal and Bacterial Type Strains, Phase II (KMG-II): from individual species to whole genera.</title>
        <authorList>
            <person name="Goeker M."/>
        </authorList>
    </citation>
    <scope>NUCLEOTIDE SEQUENCE [LARGE SCALE GENOMIC DNA]</scope>
    <source>
        <strain evidence="5 6">DSM 100346</strain>
    </source>
</reference>
<dbReference type="PROSITE" id="PS00523">
    <property type="entry name" value="SULFATASE_1"/>
    <property type="match status" value="1"/>
</dbReference>
<dbReference type="PANTHER" id="PTHR43751">
    <property type="entry name" value="SULFATASE"/>
    <property type="match status" value="1"/>
</dbReference>
<dbReference type="Gene3D" id="3.40.720.10">
    <property type="entry name" value="Alkaline Phosphatase, subunit A"/>
    <property type="match status" value="1"/>
</dbReference>
<evidence type="ECO:0000313" key="5">
    <source>
        <dbReference type="EMBL" id="PWJ59512.1"/>
    </source>
</evidence>
<dbReference type="AlphaFoldDB" id="A0A316APJ9"/>
<feature type="domain" description="Sulfatase N-terminal" evidence="4">
    <location>
        <begin position="57"/>
        <end position="163"/>
    </location>
</feature>
<protein>
    <submittedName>
        <fullName evidence="5">Arylsulfatase A-like enzyme</fullName>
    </submittedName>
</protein>
<evidence type="ECO:0000256" key="3">
    <source>
        <dbReference type="SAM" id="MobiDB-lite"/>
    </source>
</evidence>
<name>A0A316APJ9_9BACT</name>
<feature type="region of interest" description="Disordered" evidence="3">
    <location>
        <begin position="467"/>
        <end position="511"/>
    </location>
</feature>
<sequence length="511" mass="57672">MTNHFLKKMIHPKLSIKKGLYQLWARLIPSRQLAACCWIGLLASLPGYSQQAPESPPNIIFIIADDVNWDDIGAYGNKKVKTPHLDQLASGGMIFNNMFLTASSCSPSRTSILTGRYPHNTGAAELHTPLPEHLTFFPERLKENGYFTALAGKWHEGPATRRAYDTLLVNKKANGEGGEGQWLNLLQNRPKQKPFFFWFSSFDAHRPWSSQTEGYQHRYDKDIEVPENLLDSEATRKDLALYYNEIGRLDHYVGQIVQELEKQGITENTLIVFMSDNGRPFPGSKTRLYDTGLKTPFIVKWPRMVKTGQSCQSLVSSVDLAATFLDLASIAKPTTVQGVSFKKLLTNPSADFRDYAFGEHNWHDYSAYERSVRTKEGYLYLINKRPTLTNGGPIDANQSPAANDLKSANNLNAYQKDVFLQPRATEEFFDGSKDPLNKINLIGKKEYRTQIDRLRSVMKQWQMETGDTVPDQLTPDWYDRETGKPLPAKGTRGQMPGAALNASKINQPGPF</sequence>
<comment type="caution">
    <text evidence="5">The sequence shown here is derived from an EMBL/GenBank/DDBJ whole genome shotgun (WGS) entry which is preliminary data.</text>
</comment>
<organism evidence="5 6">
    <name type="scientific">Dyadobacter jejuensis</name>
    <dbReference type="NCBI Taxonomy" id="1082580"/>
    <lineage>
        <taxon>Bacteria</taxon>
        <taxon>Pseudomonadati</taxon>
        <taxon>Bacteroidota</taxon>
        <taxon>Cytophagia</taxon>
        <taxon>Cytophagales</taxon>
        <taxon>Spirosomataceae</taxon>
        <taxon>Dyadobacter</taxon>
    </lineage>
</organism>
<keyword evidence="6" id="KW-1185">Reference proteome</keyword>
<dbReference type="Proteomes" id="UP000245880">
    <property type="component" value="Unassembled WGS sequence"/>
</dbReference>
<dbReference type="GO" id="GO:0016787">
    <property type="term" value="F:hydrolase activity"/>
    <property type="evidence" value="ECO:0007669"/>
    <property type="project" value="UniProtKB-KW"/>
</dbReference>
<dbReference type="InterPro" id="IPR052701">
    <property type="entry name" value="GAG_Ulvan_Degrading_Sulfatases"/>
</dbReference>
<evidence type="ECO:0000259" key="4">
    <source>
        <dbReference type="Pfam" id="PF00884"/>
    </source>
</evidence>
<dbReference type="Pfam" id="PF00884">
    <property type="entry name" value="Sulfatase"/>
    <property type="match status" value="2"/>
</dbReference>
<dbReference type="CDD" id="cd16027">
    <property type="entry name" value="SGSH"/>
    <property type="match status" value="1"/>
</dbReference>
<gene>
    <name evidence="5" type="ORF">CLV98_102346</name>
</gene>
<proteinExistence type="inferred from homology"/>
<dbReference type="PANTHER" id="PTHR43751:SF1">
    <property type="entry name" value="SULFATASE ATSG-RELATED"/>
    <property type="match status" value="1"/>
</dbReference>
<evidence type="ECO:0000256" key="2">
    <source>
        <dbReference type="ARBA" id="ARBA00022801"/>
    </source>
</evidence>
<accession>A0A316APJ9</accession>
<keyword evidence="2" id="KW-0378">Hydrolase</keyword>
<dbReference type="InterPro" id="IPR000917">
    <property type="entry name" value="Sulfatase_N"/>
</dbReference>
<evidence type="ECO:0000313" key="6">
    <source>
        <dbReference type="Proteomes" id="UP000245880"/>
    </source>
</evidence>
<dbReference type="EMBL" id="QGDT01000002">
    <property type="protein sequence ID" value="PWJ59512.1"/>
    <property type="molecule type" value="Genomic_DNA"/>
</dbReference>
<dbReference type="InterPro" id="IPR024607">
    <property type="entry name" value="Sulfatase_CS"/>
</dbReference>
<dbReference type="SUPFAM" id="SSF53649">
    <property type="entry name" value="Alkaline phosphatase-like"/>
    <property type="match status" value="1"/>
</dbReference>
<dbReference type="PROSITE" id="PS00149">
    <property type="entry name" value="SULFATASE_2"/>
    <property type="match status" value="1"/>
</dbReference>
<dbReference type="InterPro" id="IPR017850">
    <property type="entry name" value="Alkaline_phosphatase_core_sf"/>
</dbReference>
<comment type="similarity">
    <text evidence="1">Belongs to the sulfatase family.</text>
</comment>
<feature type="domain" description="Sulfatase N-terminal" evidence="4">
    <location>
        <begin position="182"/>
        <end position="329"/>
    </location>
</feature>
<evidence type="ECO:0000256" key="1">
    <source>
        <dbReference type="ARBA" id="ARBA00008779"/>
    </source>
</evidence>